<proteinExistence type="predicted"/>
<name>A0A1J5NZT5_9ZZZZ</name>
<dbReference type="AlphaFoldDB" id="A0A1J5NZT5"/>
<organism evidence="1">
    <name type="scientific">mine drainage metagenome</name>
    <dbReference type="NCBI Taxonomy" id="410659"/>
    <lineage>
        <taxon>unclassified sequences</taxon>
        <taxon>metagenomes</taxon>
        <taxon>ecological metagenomes</taxon>
    </lineage>
</organism>
<gene>
    <name evidence="1" type="ORF">GALL_540990</name>
</gene>
<evidence type="ECO:0000313" key="1">
    <source>
        <dbReference type="EMBL" id="OIQ64350.1"/>
    </source>
</evidence>
<reference evidence="1" key="1">
    <citation type="submission" date="2016-10" db="EMBL/GenBank/DDBJ databases">
        <title>Sequence of Gallionella enrichment culture.</title>
        <authorList>
            <person name="Poehlein A."/>
            <person name="Muehling M."/>
            <person name="Daniel R."/>
        </authorList>
    </citation>
    <scope>NUCLEOTIDE SEQUENCE</scope>
</reference>
<sequence>MGNGLECARSVVQHGPAVGQRQVQRIQVVQATPESALHVSLWNVVTTEFDAQRHAVHRQLCAGQRDIEDLNAVALSFAAVQKQGKGSAGQGGLKRKAHLGCGKPMQAFEHDAACFERHGFRRIGRQPHRNLIRVDKLQNAQCLLEQVGRGRRFACAIGAGNDHHRGLLFECAGTHGCYFPQLLLSCKSWYALATARRALTINSSIGIVLFMRGATRPAAKQNRLLRWIDLRHAGDKSLGGSDRIGREVRGSHLAE</sequence>
<protein>
    <submittedName>
        <fullName evidence="1">Uncharacterized protein</fullName>
    </submittedName>
</protein>
<accession>A0A1J5NZT5</accession>
<dbReference type="EMBL" id="MLJW01008196">
    <property type="protein sequence ID" value="OIQ64350.1"/>
    <property type="molecule type" value="Genomic_DNA"/>
</dbReference>
<comment type="caution">
    <text evidence="1">The sequence shown here is derived from an EMBL/GenBank/DDBJ whole genome shotgun (WGS) entry which is preliminary data.</text>
</comment>